<dbReference type="OrthoDB" id="3647401at2"/>
<comment type="cofactor">
    <cofactor evidence="1">
        <name>FAD</name>
        <dbReference type="ChEBI" id="CHEBI:57692"/>
    </cofactor>
</comment>
<organism evidence="5 6">
    <name type="scientific">Geodermatophilus sabuli</name>
    <dbReference type="NCBI Taxonomy" id="1564158"/>
    <lineage>
        <taxon>Bacteria</taxon>
        <taxon>Bacillati</taxon>
        <taxon>Actinomycetota</taxon>
        <taxon>Actinomycetes</taxon>
        <taxon>Geodermatophilales</taxon>
        <taxon>Geodermatophilaceae</taxon>
        <taxon>Geodermatophilus</taxon>
    </lineage>
</organism>
<dbReference type="Proteomes" id="UP000219514">
    <property type="component" value="Unassembled WGS sequence"/>
</dbReference>
<evidence type="ECO:0000256" key="3">
    <source>
        <dbReference type="ARBA" id="ARBA00022827"/>
    </source>
</evidence>
<evidence type="ECO:0000313" key="5">
    <source>
        <dbReference type="EMBL" id="SNX98318.1"/>
    </source>
</evidence>
<dbReference type="InterPro" id="IPR050641">
    <property type="entry name" value="RIFMO-like"/>
</dbReference>
<dbReference type="InterPro" id="IPR036188">
    <property type="entry name" value="FAD/NAD-bd_sf"/>
</dbReference>
<dbReference type="Gene3D" id="3.30.9.10">
    <property type="entry name" value="D-Amino Acid Oxidase, subunit A, domain 2"/>
    <property type="match status" value="1"/>
</dbReference>
<dbReference type="Pfam" id="PF21274">
    <property type="entry name" value="Rng_hyd_C"/>
    <property type="match status" value="1"/>
</dbReference>
<evidence type="ECO:0000256" key="2">
    <source>
        <dbReference type="ARBA" id="ARBA00022630"/>
    </source>
</evidence>
<protein>
    <submittedName>
        <fullName evidence="5">Putative polyketide hydroxylase</fullName>
    </submittedName>
</protein>
<evidence type="ECO:0000256" key="1">
    <source>
        <dbReference type="ARBA" id="ARBA00001974"/>
    </source>
</evidence>
<keyword evidence="6" id="KW-1185">Reference proteome</keyword>
<gene>
    <name evidence="5" type="ORF">SAMN06893097_110100</name>
</gene>
<dbReference type="EMBL" id="OBDO01000010">
    <property type="protein sequence ID" value="SNX98318.1"/>
    <property type="molecule type" value="Genomic_DNA"/>
</dbReference>
<dbReference type="AlphaFoldDB" id="A0A285EGR9"/>
<evidence type="ECO:0000313" key="6">
    <source>
        <dbReference type="Proteomes" id="UP000219514"/>
    </source>
</evidence>
<proteinExistence type="predicted"/>
<dbReference type="PRINTS" id="PR00420">
    <property type="entry name" value="RNGMNOXGNASE"/>
</dbReference>
<dbReference type="Gene3D" id="3.40.30.120">
    <property type="match status" value="1"/>
</dbReference>
<dbReference type="Gene3D" id="3.50.50.60">
    <property type="entry name" value="FAD/NAD(P)-binding domain"/>
    <property type="match status" value="1"/>
</dbReference>
<dbReference type="SUPFAM" id="SSF51905">
    <property type="entry name" value="FAD/NAD(P)-binding domain"/>
    <property type="match status" value="1"/>
</dbReference>
<reference evidence="5 6" key="1">
    <citation type="submission" date="2017-09" db="EMBL/GenBank/DDBJ databases">
        <authorList>
            <person name="Ehlers B."/>
            <person name="Leendertz F.H."/>
        </authorList>
    </citation>
    <scope>NUCLEOTIDE SEQUENCE [LARGE SCALE GENOMIC DNA]</scope>
    <source>
        <strain evidence="5 6">DSM 46844</strain>
    </source>
</reference>
<keyword evidence="2" id="KW-0285">Flavoprotein</keyword>
<keyword evidence="3" id="KW-0274">FAD</keyword>
<dbReference type="InterPro" id="IPR002938">
    <property type="entry name" value="FAD-bd"/>
</dbReference>
<accession>A0A285EGR9</accession>
<dbReference type="GO" id="GO:0016709">
    <property type="term" value="F:oxidoreductase activity, acting on paired donors, with incorporation or reduction of molecular oxygen, NAD(P)H as one donor, and incorporation of one atom of oxygen"/>
    <property type="evidence" value="ECO:0007669"/>
    <property type="project" value="UniProtKB-ARBA"/>
</dbReference>
<dbReference type="RefSeq" id="WP_097208256.1">
    <property type="nucleotide sequence ID" value="NZ_JACHXB010000005.1"/>
</dbReference>
<dbReference type="Pfam" id="PF01494">
    <property type="entry name" value="FAD_binding_3"/>
    <property type="match status" value="1"/>
</dbReference>
<dbReference type="GO" id="GO:0071949">
    <property type="term" value="F:FAD binding"/>
    <property type="evidence" value="ECO:0007669"/>
    <property type="project" value="InterPro"/>
</dbReference>
<name>A0A285EGR9_9ACTN</name>
<sequence>MADLHVPVLIAGGSLVGLSASVQLATHGVPHLLVERHRGTAVHPRAASFHQRTMEIFRGMGLQAAVEAAAQKEFLQDGAIVSVSDLSSPEMTFFFRSFNDGVEELSPTRRLFITQIGLEPILRDRARDLGGEHRYGTELLGFQQDDDGVTSVVRSRDSGEETTVRSEYLVAADGAHSPVRGRCGIDMQGRGAFARCITIYFQADMRELIGDRNLSVVYVNQPDLLGFFRFSITGDSGFLAVFSATGADGTRDTHVAEDLDEDQCVAYVRKALGRPDTAVRIDDVQRWTAEASHAARFSDGRVFLVGDAAHVMPPTGGFGGNTGVADAHDLAWRLALVSRGVAGPALLDSYDEERRPASALVVEQAYTRYVMRVDPSLPRGDLAAPLDDPSIELGTLYRSRAVLAAEGEDDGALLVDPRKPSGRPGARAPHVWVQVDGAAASVHDLVGSEFVLLAGADGQPWCDAAEELTGADGTPLTAHRVGPGGTVQDPGERFREAFGIGAAGATLLRPDGVVAWRSTGSSDRPRAVLTDVMARLLGR</sequence>
<dbReference type="PANTHER" id="PTHR43004:SF19">
    <property type="entry name" value="BINDING MONOOXYGENASE, PUTATIVE (JCVI)-RELATED"/>
    <property type="match status" value="1"/>
</dbReference>
<evidence type="ECO:0000259" key="4">
    <source>
        <dbReference type="Pfam" id="PF01494"/>
    </source>
</evidence>
<feature type="domain" description="FAD-binding" evidence="4">
    <location>
        <begin position="6"/>
        <end position="364"/>
    </location>
</feature>
<dbReference type="PANTHER" id="PTHR43004">
    <property type="entry name" value="TRK SYSTEM POTASSIUM UPTAKE PROTEIN"/>
    <property type="match status" value="1"/>
</dbReference>